<reference evidence="8 9" key="1">
    <citation type="journal article" date="2017" name="Front. Genet.">
        <title>Draft sequencing of the heterozygous diploid genome of Satsuma (Citrus unshiu Marc.) using a hybrid assembly approach.</title>
        <authorList>
            <person name="Shimizu T."/>
            <person name="Tanizawa Y."/>
            <person name="Mochizuki T."/>
            <person name="Nagasaki H."/>
            <person name="Yoshioka T."/>
            <person name="Toyoda A."/>
            <person name="Fujiyama A."/>
            <person name="Kaminuma E."/>
            <person name="Nakamura Y."/>
        </authorList>
    </citation>
    <scope>NUCLEOTIDE SEQUENCE [LARGE SCALE GENOMIC DNA]</scope>
    <source>
        <strain evidence="9">cv. Miyagawa wase</strain>
    </source>
</reference>
<keyword evidence="2" id="KW-0678">Repressor</keyword>
<feature type="domain" description="Piwi" evidence="7">
    <location>
        <begin position="733"/>
        <end position="1053"/>
    </location>
</feature>
<dbReference type="GO" id="GO:0051607">
    <property type="term" value="P:defense response to virus"/>
    <property type="evidence" value="ECO:0007669"/>
    <property type="project" value="UniProtKB-ARBA"/>
</dbReference>
<dbReference type="SMART" id="SM00949">
    <property type="entry name" value="PAZ"/>
    <property type="match status" value="1"/>
</dbReference>
<protein>
    <recommendedName>
        <fullName evidence="10">Piwi domain-containing protein</fullName>
    </recommendedName>
</protein>
<dbReference type="InterPro" id="IPR032473">
    <property type="entry name" value="Argonaute_Mid_dom"/>
</dbReference>
<dbReference type="PANTHER" id="PTHR22891">
    <property type="entry name" value="EUKARYOTIC TRANSLATION INITIATION FACTOR 2C"/>
    <property type="match status" value="1"/>
</dbReference>
<dbReference type="EMBL" id="BDQV01001526">
    <property type="protein sequence ID" value="GAY33517.1"/>
    <property type="molecule type" value="Genomic_DNA"/>
</dbReference>
<evidence type="ECO:0000259" key="6">
    <source>
        <dbReference type="PROSITE" id="PS50821"/>
    </source>
</evidence>
<dbReference type="Pfam" id="PF02170">
    <property type="entry name" value="PAZ"/>
    <property type="match status" value="2"/>
</dbReference>
<dbReference type="STRING" id="55188.A0A2H5N0S7"/>
<dbReference type="Gene3D" id="3.40.50.2300">
    <property type="match status" value="3"/>
</dbReference>
<accession>A0A2H5N0S7</accession>
<dbReference type="CDD" id="cd02846">
    <property type="entry name" value="PAZ_argonaute_like"/>
    <property type="match status" value="2"/>
</dbReference>
<dbReference type="InterPro" id="IPR036397">
    <property type="entry name" value="RNaseH_sf"/>
</dbReference>
<dbReference type="FunFam" id="3.40.50.2300:FF:000110">
    <property type="entry name" value="Argonaute 10"/>
    <property type="match status" value="1"/>
</dbReference>
<dbReference type="InterPro" id="IPR012337">
    <property type="entry name" value="RNaseH-like_sf"/>
</dbReference>
<dbReference type="InterPro" id="IPR036085">
    <property type="entry name" value="PAZ_dom_sf"/>
</dbReference>
<evidence type="ECO:0000256" key="1">
    <source>
        <dbReference type="ARBA" id="ARBA00008201"/>
    </source>
</evidence>
<name>A0A2H5N0S7_CITUN</name>
<dbReference type="FunFam" id="3.30.420.10:FF:000013">
    <property type="entry name" value="protein argonaute 10-like"/>
    <property type="match status" value="1"/>
</dbReference>
<dbReference type="GO" id="GO:0006417">
    <property type="term" value="P:regulation of translation"/>
    <property type="evidence" value="ECO:0007669"/>
    <property type="project" value="UniProtKB-KW"/>
</dbReference>
<dbReference type="GO" id="GO:0031047">
    <property type="term" value="P:regulatory ncRNA-mediated gene silencing"/>
    <property type="evidence" value="ECO:0007669"/>
    <property type="project" value="UniProtKB-KW"/>
</dbReference>
<keyword evidence="4" id="KW-0943">RNA-mediated gene silencing</keyword>
<dbReference type="SMART" id="SM00950">
    <property type="entry name" value="Piwi"/>
    <property type="match status" value="2"/>
</dbReference>
<dbReference type="GO" id="GO:0003723">
    <property type="term" value="F:RNA binding"/>
    <property type="evidence" value="ECO:0007669"/>
    <property type="project" value="InterPro"/>
</dbReference>
<dbReference type="InterPro" id="IPR003100">
    <property type="entry name" value="PAZ_dom"/>
</dbReference>
<organism evidence="8 9">
    <name type="scientific">Citrus unshiu</name>
    <name type="common">Satsuma mandarin</name>
    <name type="synonym">Citrus nobilis var. unshiu</name>
    <dbReference type="NCBI Taxonomy" id="55188"/>
    <lineage>
        <taxon>Eukaryota</taxon>
        <taxon>Viridiplantae</taxon>
        <taxon>Streptophyta</taxon>
        <taxon>Embryophyta</taxon>
        <taxon>Tracheophyta</taxon>
        <taxon>Spermatophyta</taxon>
        <taxon>Magnoliopsida</taxon>
        <taxon>eudicotyledons</taxon>
        <taxon>Gunneridae</taxon>
        <taxon>Pentapetalae</taxon>
        <taxon>rosids</taxon>
        <taxon>malvids</taxon>
        <taxon>Sapindales</taxon>
        <taxon>Rutaceae</taxon>
        <taxon>Aurantioideae</taxon>
        <taxon>Citrus</taxon>
    </lineage>
</organism>
<evidence type="ECO:0000313" key="9">
    <source>
        <dbReference type="Proteomes" id="UP000236630"/>
    </source>
</evidence>
<dbReference type="CDD" id="cd04657">
    <property type="entry name" value="Piwi_ago-like"/>
    <property type="match status" value="1"/>
</dbReference>
<dbReference type="InterPro" id="IPR032472">
    <property type="entry name" value="ArgoL2"/>
</dbReference>
<evidence type="ECO:0000256" key="4">
    <source>
        <dbReference type="ARBA" id="ARBA00023158"/>
    </source>
</evidence>
<dbReference type="GO" id="GO:1990904">
    <property type="term" value="C:ribonucleoprotein complex"/>
    <property type="evidence" value="ECO:0007669"/>
    <property type="project" value="UniProtKB-KW"/>
</dbReference>
<feature type="domain" description="PAZ" evidence="6">
    <location>
        <begin position="288"/>
        <end position="382"/>
    </location>
</feature>
<dbReference type="Proteomes" id="UP000236630">
    <property type="component" value="Unassembled WGS sequence"/>
</dbReference>
<keyword evidence="9" id="KW-1185">Reference proteome</keyword>
<evidence type="ECO:0000259" key="7">
    <source>
        <dbReference type="PROSITE" id="PS50822"/>
    </source>
</evidence>
<keyword evidence="5" id="KW-0687">Ribonucleoprotein</keyword>
<sequence>MFNGGRVEVWTCVNFSTRLNRDVPFQFCQGLVDMCNSKGMQGKQLQMLIIILPDVSGSYGRIKRVCETELGIVGGRNTVLVDAVQKRIPLVTDRPTIIFGSDVTHPQPGEDSSPSIAAVVASMDWPEVTKYRGLVSAQAHHEEIIQDLYKSTQDPQRGLVHGGMIRMLLMLFHLCARDGVGEGQFSQVLLHEMSAIRQACASLEEGYAPPVTFVVVQKRHHTRLFPAEHNNRDLTDRSGNILPVPPAYYAHLAAFRARYYIEDETSAGGSTGGSRSTADRNLAIRPLPVIKDNVKDVKKALKGIKVVLRHMGYNLNCKITGITSQPMSQVMFTDGSLTEMSVVQYFLERHNIALQFTSLPALEAGTEERRIYLPMELSRIVEGQRYTKRLNKRQVTALLRATCQRPWDREANIQTMARKNAYNKDTLVNKEFGIQVADGLTSFDARILPAPMLKYHESGREASVNPDFGQWNMINKVKKALKGIKVVLRHMGYNLSCKITGITSQPMSQVMFTCDNETRSVVQYFLEKHKIALQFTSLPALEAGTEERRIYLPMELSRILEGQRYTKRLNERQVTALLRATCQRPQDREANIHMMARENAYNEDTLVNREFGIQVVDGLTSVNARILPAPMLKYHETGPEASVNPDFGQWNMINKKMFNGGTVQVWTCMNFSTCLNQDVIGFCQRLVDMCNRKGMVFNCRPVIPISSYNPYQIEKALVDVHNKTTQPGKQLQLLIIILPDVSGSYGRIKRVCETELGIVSQCCQPKHASSRNMQYFENVALKINVKVGGRNTVLDDAVQKRIPLVTDRPTIIFGADVTHPQPGEDSSPSIAAVVASMDWPEVTKYRGLVSAQAHNEEIIQDLYKSIKDPQRGLVHGGMIRELLIDFRRSTNFKPHRIIFYRDGVSEGQFSQVLLHEMNAIRQACASIEEGYAPPVTFVVVQKRHHTRLFPAEYNRRDLTDRSGNILPGTVVDTQICHPKEFDFYLNSHAGIQGTSRPTHYHVLYDENRFTADDLQMLTNNLCYTYARCTRSVSIVPPAYYAHLAAFRARFYIEDETSAGGSTGGTRSTAEGSLAIRPLPVIKDNVKDVMFYC</sequence>
<dbReference type="AlphaFoldDB" id="A0A2H5N0S7"/>
<dbReference type="EMBL" id="BDQV01001526">
    <property type="protein sequence ID" value="GAY33519.1"/>
    <property type="molecule type" value="Genomic_DNA"/>
</dbReference>
<dbReference type="Pfam" id="PF16487">
    <property type="entry name" value="ArgoMid"/>
    <property type="match status" value="1"/>
</dbReference>
<evidence type="ECO:0000313" key="8">
    <source>
        <dbReference type="EMBL" id="GAY33517.1"/>
    </source>
</evidence>
<dbReference type="Pfam" id="PF02171">
    <property type="entry name" value="Piwi"/>
    <property type="match status" value="2"/>
</dbReference>
<dbReference type="Pfam" id="PF16488">
    <property type="entry name" value="ArgoL2"/>
    <property type="match status" value="2"/>
</dbReference>
<dbReference type="SUPFAM" id="SSF101690">
    <property type="entry name" value="PAZ domain"/>
    <property type="match status" value="2"/>
</dbReference>
<dbReference type="PROSITE" id="PS50822">
    <property type="entry name" value="PIWI"/>
    <property type="match status" value="2"/>
</dbReference>
<feature type="domain" description="Piwi" evidence="7">
    <location>
        <begin position="73"/>
        <end position="243"/>
    </location>
</feature>
<dbReference type="InterPro" id="IPR045246">
    <property type="entry name" value="Piwi_ago-like"/>
</dbReference>
<evidence type="ECO:0008006" key="10">
    <source>
        <dbReference type="Google" id="ProtNLM"/>
    </source>
</evidence>
<feature type="domain" description="PAZ" evidence="6">
    <location>
        <begin position="469"/>
        <end position="561"/>
    </location>
</feature>
<evidence type="ECO:0000256" key="5">
    <source>
        <dbReference type="ARBA" id="ARBA00023274"/>
    </source>
</evidence>
<dbReference type="SUPFAM" id="SSF53098">
    <property type="entry name" value="Ribonuclease H-like"/>
    <property type="match status" value="2"/>
</dbReference>
<keyword evidence="3" id="KW-0810">Translation regulation</keyword>
<proteinExistence type="inferred from homology"/>
<gene>
    <name evidence="8" type="ORF">CUMW_275360</name>
</gene>
<comment type="caution">
    <text evidence="8">The sequence shown here is derived from an EMBL/GenBank/DDBJ whole genome shotgun (WGS) entry which is preliminary data.</text>
</comment>
<dbReference type="Gene3D" id="3.30.420.10">
    <property type="entry name" value="Ribonuclease H-like superfamily/Ribonuclease H"/>
    <property type="match status" value="2"/>
</dbReference>
<evidence type="ECO:0000256" key="3">
    <source>
        <dbReference type="ARBA" id="ARBA00022845"/>
    </source>
</evidence>
<evidence type="ECO:0000256" key="2">
    <source>
        <dbReference type="ARBA" id="ARBA00022491"/>
    </source>
</evidence>
<comment type="similarity">
    <text evidence="1">Belongs to the argonaute family. Ago subfamily.</text>
</comment>
<dbReference type="Gene3D" id="2.170.260.10">
    <property type="entry name" value="paz domain"/>
    <property type="match status" value="2"/>
</dbReference>
<dbReference type="InterPro" id="IPR003165">
    <property type="entry name" value="Piwi"/>
</dbReference>
<dbReference type="PROSITE" id="PS50821">
    <property type="entry name" value="PAZ"/>
    <property type="match status" value="2"/>
</dbReference>